<evidence type="ECO:0000313" key="5">
    <source>
        <dbReference type="EMBL" id="MFC5461659.1"/>
    </source>
</evidence>
<feature type="domain" description="DJ-1/PfpI" evidence="4">
    <location>
        <begin position="79"/>
        <end position="269"/>
    </location>
</feature>
<accession>A0ABW0L781</accession>
<name>A0ABW0L781_9BURK</name>
<dbReference type="InterPro" id="IPR002818">
    <property type="entry name" value="DJ-1/PfpI"/>
</dbReference>
<evidence type="ECO:0000313" key="6">
    <source>
        <dbReference type="Proteomes" id="UP001596050"/>
    </source>
</evidence>
<comment type="similarity">
    <text evidence="3">Belongs to the peptidase C56 family. HSP31-like subfamily.</text>
</comment>
<organism evidence="5 6">
    <name type="scientific">Massilia niabensis</name>
    <dbReference type="NCBI Taxonomy" id="544910"/>
    <lineage>
        <taxon>Bacteria</taxon>
        <taxon>Pseudomonadati</taxon>
        <taxon>Pseudomonadota</taxon>
        <taxon>Betaproteobacteria</taxon>
        <taxon>Burkholderiales</taxon>
        <taxon>Oxalobacteraceae</taxon>
        <taxon>Telluria group</taxon>
        <taxon>Massilia</taxon>
    </lineage>
</organism>
<dbReference type="CDD" id="cd03141">
    <property type="entry name" value="GATase1_Hsp31_like"/>
    <property type="match status" value="1"/>
</dbReference>
<dbReference type="Pfam" id="PF01965">
    <property type="entry name" value="DJ-1_PfpI"/>
    <property type="match status" value="1"/>
</dbReference>
<evidence type="ECO:0000256" key="1">
    <source>
        <dbReference type="ARBA" id="ARBA00023016"/>
    </source>
</evidence>
<dbReference type="Proteomes" id="UP001596050">
    <property type="component" value="Unassembled WGS sequence"/>
</dbReference>
<evidence type="ECO:0000256" key="2">
    <source>
        <dbReference type="ARBA" id="ARBA00023239"/>
    </source>
</evidence>
<gene>
    <name evidence="5" type="ORF">ACFPN5_17760</name>
</gene>
<dbReference type="SUPFAM" id="SSF52317">
    <property type="entry name" value="Class I glutamine amidotransferase-like"/>
    <property type="match status" value="1"/>
</dbReference>
<evidence type="ECO:0000259" key="4">
    <source>
        <dbReference type="Pfam" id="PF01965"/>
    </source>
</evidence>
<dbReference type="InterPro" id="IPR029062">
    <property type="entry name" value="Class_I_gatase-like"/>
</dbReference>
<dbReference type="PANTHER" id="PTHR48094">
    <property type="entry name" value="PROTEIN/NUCLEIC ACID DEGLYCASE DJ-1-RELATED"/>
    <property type="match status" value="1"/>
</dbReference>
<sequence length="350" mass="37801">MNKTLLRAAAWLAAILFLLAAGGYGWYRSLGLDKLPKANPQATVADLAWLKNTVTQQRGRILAVVSSTERGGPAMNKAGYELTELARAYYVFQANGYEVDIASPRGGKPPERIDLDDMGTADYAFLNDAAAQKKVAASMPLADVDASRYAAVYFVGGKGAMHDLPGNPEVARIVGEIAARGVVGAVCHGPAALLGLKLGDGKPFVAGRRMTAFTNEEELFLMKDARTRFGFLLEERAVLEGARFVTGPKYIDNTVVDGRLVTGQNAWSTWSVAEAMVSALGHRPVARERTAEEASVELLATYYRDGLEAARARQAVLPRFDKMLVLMHSVVAAMQWRAADAVQLQRLAKG</sequence>
<comment type="caution">
    <text evidence="5">The sequence shown here is derived from an EMBL/GenBank/DDBJ whole genome shotgun (WGS) entry which is preliminary data.</text>
</comment>
<dbReference type="InterPro" id="IPR050325">
    <property type="entry name" value="Prot/Nucl_acid_deglycase"/>
</dbReference>
<dbReference type="RefSeq" id="WP_379785110.1">
    <property type="nucleotide sequence ID" value="NZ_JBHSMU010000015.1"/>
</dbReference>
<dbReference type="Gene3D" id="3.40.50.880">
    <property type="match status" value="1"/>
</dbReference>
<dbReference type="EMBL" id="JBHSMU010000015">
    <property type="protein sequence ID" value="MFC5461659.1"/>
    <property type="molecule type" value="Genomic_DNA"/>
</dbReference>
<protein>
    <submittedName>
        <fullName evidence="5">Type 1 glutamine amidotransferase domain-containing protein</fullName>
    </submittedName>
</protein>
<keyword evidence="1" id="KW-0346">Stress response</keyword>
<evidence type="ECO:0000256" key="3">
    <source>
        <dbReference type="ARBA" id="ARBA00038493"/>
    </source>
</evidence>
<proteinExistence type="inferred from homology"/>
<dbReference type="PANTHER" id="PTHR48094:SF11">
    <property type="entry name" value="GLUTATHIONE-INDEPENDENT GLYOXALASE HSP31-RELATED"/>
    <property type="match status" value="1"/>
</dbReference>
<keyword evidence="6" id="KW-1185">Reference proteome</keyword>
<reference evidence="6" key="1">
    <citation type="journal article" date="2019" name="Int. J. Syst. Evol. Microbiol.">
        <title>The Global Catalogue of Microorganisms (GCM) 10K type strain sequencing project: providing services to taxonomists for standard genome sequencing and annotation.</title>
        <authorList>
            <consortium name="The Broad Institute Genomics Platform"/>
            <consortium name="The Broad Institute Genome Sequencing Center for Infectious Disease"/>
            <person name="Wu L."/>
            <person name="Ma J."/>
        </authorList>
    </citation>
    <scope>NUCLEOTIDE SEQUENCE [LARGE SCALE GENOMIC DNA]</scope>
    <source>
        <strain evidence="6">KACC 12649</strain>
    </source>
</reference>
<keyword evidence="2" id="KW-0456">Lyase</keyword>
<keyword evidence="5" id="KW-0315">Glutamine amidotransferase</keyword>